<keyword evidence="2" id="KW-1185">Reference proteome</keyword>
<dbReference type="Proteomes" id="UP000789525">
    <property type="component" value="Unassembled WGS sequence"/>
</dbReference>
<accession>A0ACA9MVU1</accession>
<comment type="caution">
    <text evidence="1">The sequence shown here is derived from an EMBL/GenBank/DDBJ whole genome shotgun (WGS) entry which is preliminary data.</text>
</comment>
<name>A0ACA9MVU1_9GLOM</name>
<protein>
    <submittedName>
        <fullName evidence="1">3245_t:CDS:1</fullName>
    </submittedName>
</protein>
<evidence type="ECO:0000313" key="1">
    <source>
        <dbReference type="EMBL" id="CAG8610221.1"/>
    </source>
</evidence>
<reference evidence="1" key="1">
    <citation type="submission" date="2021-06" db="EMBL/GenBank/DDBJ databases">
        <authorList>
            <person name="Kallberg Y."/>
            <person name="Tangrot J."/>
            <person name="Rosling A."/>
        </authorList>
    </citation>
    <scope>NUCLEOTIDE SEQUENCE</scope>
    <source>
        <strain evidence="1">CL356</strain>
    </source>
</reference>
<gene>
    <name evidence="1" type="ORF">ACOLOM_LOCUS6989</name>
</gene>
<dbReference type="EMBL" id="CAJVPT010015245">
    <property type="protein sequence ID" value="CAG8610221.1"/>
    <property type="molecule type" value="Genomic_DNA"/>
</dbReference>
<organism evidence="1 2">
    <name type="scientific">Acaulospora colombiana</name>
    <dbReference type="NCBI Taxonomy" id="27376"/>
    <lineage>
        <taxon>Eukaryota</taxon>
        <taxon>Fungi</taxon>
        <taxon>Fungi incertae sedis</taxon>
        <taxon>Mucoromycota</taxon>
        <taxon>Glomeromycotina</taxon>
        <taxon>Glomeromycetes</taxon>
        <taxon>Diversisporales</taxon>
        <taxon>Acaulosporaceae</taxon>
        <taxon>Acaulospora</taxon>
    </lineage>
</organism>
<sequence length="89" mass="10083">MPDDIRDITTEFFEAGYPERRYAIIRCNHGSGDSQFSDVEGTELIEELAGILLSRDEEIEGGARIVKGKEEGRAMDIFIEEPFDFLLIV</sequence>
<evidence type="ECO:0000313" key="2">
    <source>
        <dbReference type="Proteomes" id="UP000789525"/>
    </source>
</evidence>
<proteinExistence type="predicted"/>